<dbReference type="InterPro" id="IPR008969">
    <property type="entry name" value="CarboxyPept-like_regulatory"/>
</dbReference>
<evidence type="ECO:0000313" key="1">
    <source>
        <dbReference type="EMBL" id="RIJ42627.1"/>
    </source>
</evidence>
<keyword evidence="1" id="KW-0645">Protease</keyword>
<dbReference type="EMBL" id="QWGE01000001">
    <property type="protein sequence ID" value="RIJ42627.1"/>
    <property type="molecule type" value="Genomic_DNA"/>
</dbReference>
<gene>
    <name evidence="1" type="ORF">D1627_01855</name>
</gene>
<dbReference type="RefSeq" id="WP_119430509.1">
    <property type="nucleotide sequence ID" value="NZ_QWGE01000001.1"/>
</dbReference>
<comment type="caution">
    <text evidence="1">The sequence shown here is derived from an EMBL/GenBank/DDBJ whole genome shotgun (WGS) entry which is preliminary data.</text>
</comment>
<evidence type="ECO:0000313" key="2">
    <source>
        <dbReference type="Proteomes" id="UP000266005"/>
    </source>
</evidence>
<accession>A0A399SKZ1</accession>
<dbReference type="AlphaFoldDB" id="A0A399SKZ1"/>
<proteinExistence type="predicted"/>
<dbReference type="Proteomes" id="UP000266005">
    <property type="component" value="Unassembled WGS sequence"/>
</dbReference>
<dbReference type="SUPFAM" id="SSF49464">
    <property type="entry name" value="Carboxypeptidase regulatory domain-like"/>
    <property type="match status" value="1"/>
</dbReference>
<keyword evidence="2" id="KW-1185">Reference proteome</keyword>
<reference evidence="2" key="1">
    <citation type="submission" date="2018-08" db="EMBL/GenBank/DDBJ databases">
        <title>Mucilaginibacter sp. MYSH2.</title>
        <authorList>
            <person name="Seo T."/>
        </authorList>
    </citation>
    <scope>NUCLEOTIDE SEQUENCE [LARGE SCALE GENOMIC DNA]</scope>
    <source>
        <strain evidence="2">KIRAN</strain>
    </source>
</reference>
<protein>
    <submittedName>
        <fullName evidence="1">Carboxypeptidase-like regulatory domain-containing protein</fullName>
    </submittedName>
</protein>
<dbReference type="Pfam" id="PF13715">
    <property type="entry name" value="CarbopepD_reg_2"/>
    <property type="match status" value="1"/>
</dbReference>
<dbReference type="GO" id="GO:0004180">
    <property type="term" value="F:carboxypeptidase activity"/>
    <property type="evidence" value="ECO:0007669"/>
    <property type="project" value="UniProtKB-KW"/>
</dbReference>
<dbReference type="Gene3D" id="2.60.40.1120">
    <property type="entry name" value="Carboxypeptidase-like, regulatory domain"/>
    <property type="match status" value="1"/>
</dbReference>
<organism evidence="1 2">
    <name type="scientific">Pontibacter oryzae</name>
    <dbReference type="NCBI Taxonomy" id="2304593"/>
    <lineage>
        <taxon>Bacteria</taxon>
        <taxon>Pseudomonadati</taxon>
        <taxon>Bacteroidota</taxon>
        <taxon>Cytophagia</taxon>
        <taxon>Cytophagales</taxon>
        <taxon>Hymenobacteraceae</taxon>
        <taxon>Pontibacter</taxon>
    </lineage>
</organism>
<keyword evidence="1" id="KW-0378">Hydrolase</keyword>
<sequence>MSDFIHRPNSLKKVRHYKFRGFASRSYVLFALLLVALLSTYKKANAAVPVYTLLQDVGQFEMAGVVLDKATGAPIAYANLLVIGTNKYAQANSKGEFTLSLSASYSNATLKISSLGYKAAELSINALNKEAGKPDNLKLYLAPAPAKLSEVEVKAKAANWKTSKVGFHIDEGSPFHHAFEPLEKSLITKKGQEIGNKIHFRKYPAYLQQVSFGLSGSGNLPIAARIKVYSLKKNQPHENLLKENVVVQIPPHYTGWVQVNVSEYNLLLEEDFVVVLEWINDANKLSDNSLMTYANSPKGQITYYRTSTDQPWSWLPYYSIGLYVTLLHG</sequence>
<keyword evidence="1" id="KW-0121">Carboxypeptidase</keyword>
<name>A0A399SKZ1_9BACT</name>
<dbReference type="OrthoDB" id="848221at2"/>